<gene>
    <name evidence="2" type="ORF">SDC9_56499</name>
</gene>
<evidence type="ECO:0000313" key="2">
    <source>
        <dbReference type="EMBL" id="MPM10174.1"/>
    </source>
</evidence>
<protein>
    <submittedName>
        <fullName evidence="2">Uncharacterized protein</fullName>
    </submittedName>
</protein>
<name>A0A644X7Q5_9ZZZZ</name>
<proteinExistence type="predicted"/>
<sequence>MSRNTRTANTTTVASTSNNSEPTERFGNALLSRRLIRSVPPVVAPRTNITPMPMPQSTPPSTAASRMLLEYGGRIAVKRSMKKDKRSVVTMVLTSGRMPSFHQASPMSGTLSASVQTPTESGVICASAVARPLTPPGAMLLGMVNSTSPAATRPLPSTMAMISKNQARNDCFIYLLPLLGWF</sequence>
<comment type="caution">
    <text evidence="2">The sequence shown here is derived from an EMBL/GenBank/DDBJ whole genome shotgun (WGS) entry which is preliminary data.</text>
</comment>
<dbReference type="AlphaFoldDB" id="A0A644X7Q5"/>
<feature type="compositionally biased region" description="Low complexity" evidence="1">
    <location>
        <begin position="1"/>
        <end position="20"/>
    </location>
</feature>
<organism evidence="2">
    <name type="scientific">bioreactor metagenome</name>
    <dbReference type="NCBI Taxonomy" id="1076179"/>
    <lineage>
        <taxon>unclassified sequences</taxon>
        <taxon>metagenomes</taxon>
        <taxon>ecological metagenomes</taxon>
    </lineage>
</organism>
<reference evidence="2" key="1">
    <citation type="submission" date="2019-08" db="EMBL/GenBank/DDBJ databases">
        <authorList>
            <person name="Kucharzyk K."/>
            <person name="Murdoch R.W."/>
            <person name="Higgins S."/>
            <person name="Loffler F."/>
        </authorList>
    </citation>
    <scope>NUCLEOTIDE SEQUENCE</scope>
</reference>
<evidence type="ECO:0000256" key="1">
    <source>
        <dbReference type="SAM" id="MobiDB-lite"/>
    </source>
</evidence>
<dbReference type="EMBL" id="VSSQ01001659">
    <property type="protein sequence ID" value="MPM10174.1"/>
    <property type="molecule type" value="Genomic_DNA"/>
</dbReference>
<accession>A0A644X7Q5</accession>
<feature type="region of interest" description="Disordered" evidence="1">
    <location>
        <begin position="1"/>
        <end position="24"/>
    </location>
</feature>